<evidence type="ECO:0000313" key="4">
    <source>
        <dbReference type="Proteomes" id="UP000292027"/>
    </source>
</evidence>
<feature type="region of interest" description="Disordered" evidence="1">
    <location>
        <begin position="182"/>
        <end position="201"/>
    </location>
</feature>
<organism evidence="3 4">
    <name type="scientific">Kribbella rubisoli</name>
    <dbReference type="NCBI Taxonomy" id="3075929"/>
    <lineage>
        <taxon>Bacteria</taxon>
        <taxon>Bacillati</taxon>
        <taxon>Actinomycetota</taxon>
        <taxon>Actinomycetes</taxon>
        <taxon>Propionibacteriales</taxon>
        <taxon>Kribbellaceae</taxon>
        <taxon>Kribbella</taxon>
    </lineage>
</organism>
<dbReference type="Pfam" id="PF00561">
    <property type="entry name" value="Abhydrolase_1"/>
    <property type="match status" value="1"/>
</dbReference>
<dbReference type="GO" id="GO:0003824">
    <property type="term" value="F:catalytic activity"/>
    <property type="evidence" value="ECO:0007669"/>
    <property type="project" value="UniProtKB-ARBA"/>
</dbReference>
<protein>
    <submittedName>
        <fullName evidence="3">Pimeloyl-ACP methyl ester carboxylesterase</fullName>
    </submittedName>
</protein>
<dbReference type="InterPro" id="IPR029058">
    <property type="entry name" value="AB_hydrolase_fold"/>
</dbReference>
<dbReference type="SUPFAM" id="SSF53474">
    <property type="entry name" value="alpha/beta-Hydrolases"/>
    <property type="match status" value="1"/>
</dbReference>
<feature type="compositionally biased region" description="Pro residues" evidence="1">
    <location>
        <begin position="185"/>
        <end position="197"/>
    </location>
</feature>
<keyword evidence="4" id="KW-1185">Reference proteome</keyword>
<dbReference type="Gene3D" id="3.40.50.1820">
    <property type="entry name" value="alpha/beta hydrolase"/>
    <property type="match status" value="1"/>
</dbReference>
<name>A0A4Q7VY62_9ACTN</name>
<dbReference type="EMBL" id="SHKR01000019">
    <property type="protein sequence ID" value="RZU01399.1"/>
    <property type="molecule type" value="Genomic_DNA"/>
</dbReference>
<sequence length="292" mass="31098">MVSGGYAPLVDDMVRVGERMVLYSLHGAEDGLPALSFSGTPSTRWKRPDALAAIESSGLRLATPDRPGYGGSTRLPGRTVASVAEDAVAVADALGWDRFAVTGGSGGGPHALACAALLPDRVTRCAVIGSNSPPIVDGPEPTEEEELADPRRNRTSWRALHGDLRPGFEETARTIMAAVEAGGPEIPPQPGAEPGPPAREDPSAMARLTATFVTSHEGWLDDHVAFATPWGFELRDIRVPVSLWHGSADERAGKYVEFLAAAIPHAERKYYVGGHIPPANAFRELLRWLTLS</sequence>
<dbReference type="AlphaFoldDB" id="A0A4Q7VY62"/>
<comment type="caution">
    <text evidence="3">The sequence shown here is derived from an EMBL/GenBank/DDBJ whole genome shotgun (WGS) entry which is preliminary data.</text>
</comment>
<evidence type="ECO:0000256" key="1">
    <source>
        <dbReference type="SAM" id="MobiDB-lite"/>
    </source>
</evidence>
<dbReference type="Proteomes" id="UP000292027">
    <property type="component" value="Unassembled WGS sequence"/>
</dbReference>
<proteinExistence type="predicted"/>
<feature type="domain" description="AB hydrolase-1" evidence="2">
    <location>
        <begin position="51"/>
        <end position="138"/>
    </location>
</feature>
<evidence type="ECO:0000313" key="3">
    <source>
        <dbReference type="EMBL" id="RZU01399.1"/>
    </source>
</evidence>
<dbReference type="InterPro" id="IPR050471">
    <property type="entry name" value="AB_hydrolase"/>
</dbReference>
<dbReference type="PANTHER" id="PTHR43433:SF10">
    <property type="entry name" value="AB HYDROLASE-1 DOMAIN-CONTAINING PROTEIN"/>
    <property type="match status" value="1"/>
</dbReference>
<accession>A0A4Q7VY62</accession>
<gene>
    <name evidence="3" type="ORF">EV645_8229</name>
</gene>
<reference evidence="3 4" key="1">
    <citation type="journal article" date="2015" name="Stand. Genomic Sci.">
        <title>Genomic Encyclopedia of Bacterial and Archaeal Type Strains, Phase III: the genomes of soil and plant-associated and newly described type strains.</title>
        <authorList>
            <person name="Whitman W.B."/>
            <person name="Woyke T."/>
            <person name="Klenk H.P."/>
            <person name="Zhou Y."/>
            <person name="Lilburn T.G."/>
            <person name="Beck B.J."/>
            <person name="De Vos P."/>
            <person name="Vandamme P."/>
            <person name="Eisen J.A."/>
            <person name="Garrity G."/>
            <person name="Hugenholtz P."/>
            <person name="Kyrpides N.C."/>
        </authorList>
    </citation>
    <scope>NUCLEOTIDE SEQUENCE [LARGE SCALE GENOMIC DNA]</scope>
    <source>
        <strain evidence="3 4">VKM Ac-2540</strain>
    </source>
</reference>
<dbReference type="PANTHER" id="PTHR43433">
    <property type="entry name" value="HYDROLASE, ALPHA/BETA FOLD FAMILY PROTEIN"/>
    <property type="match status" value="1"/>
</dbReference>
<dbReference type="PRINTS" id="PR00111">
    <property type="entry name" value="ABHYDROLASE"/>
</dbReference>
<dbReference type="InterPro" id="IPR000073">
    <property type="entry name" value="AB_hydrolase_1"/>
</dbReference>
<feature type="region of interest" description="Disordered" evidence="1">
    <location>
        <begin position="131"/>
        <end position="151"/>
    </location>
</feature>
<evidence type="ECO:0000259" key="2">
    <source>
        <dbReference type="Pfam" id="PF00561"/>
    </source>
</evidence>